<evidence type="ECO:0000256" key="9">
    <source>
        <dbReference type="ARBA" id="ARBA00023128"/>
    </source>
</evidence>
<dbReference type="GO" id="GO:1901524">
    <property type="term" value="P:regulation of mitophagy"/>
    <property type="evidence" value="ECO:0007669"/>
    <property type="project" value="EnsemblFungi"/>
</dbReference>
<dbReference type="InterPro" id="IPR036784">
    <property type="entry name" value="AK/P_DHK_N_sf"/>
</dbReference>
<dbReference type="PANTHER" id="PTHR11947">
    <property type="entry name" value="PYRUVATE DEHYDROGENASE KINASE"/>
    <property type="match status" value="1"/>
</dbReference>
<dbReference type="PRINTS" id="PR00344">
    <property type="entry name" value="BCTRLSENSOR"/>
</dbReference>
<dbReference type="STRING" id="284811.Q75AN8"/>
<proteinExistence type="inferred from homology"/>
<dbReference type="InterPro" id="IPR039028">
    <property type="entry name" value="BCKD/PDK"/>
</dbReference>
<dbReference type="InParanoid" id="Q75AN8"/>
<dbReference type="InterPro" id="IPR036890">
    <property type="entry name" value="HATPase_C_sf"/>
</dbReference>
<evidence type="ECO:0000259" key="11">
    <source>
        <dbReference type="PROSITE" id="PS50109"/>
    </source>
</evidence>
<dbReference type="Pfam" id="PF02518">
    <property type="entry name" value="HATPase_c"/>
    <property type="match status" value="1"/>
</dbReference>
<keyword evidence="5 10" id="KW-0547">Nucleotide-binding</keyword>
<feature type="domain" description="Histidine kinase" evidence="11">
    <location>
        <begin position="296"/>
        <end position="427"/>
    </location>
</feature>
<dbReference type="OrthoDB" id="3264224at2759"/>
<dbReference type="InterPro" id="IPR003594">
    <property type="entry name" value="HATPase_dom"/>
</dbReference>
<protein>
    <recommendedName>
        <fullName evidence="10">Protein-serine/threonine kinase</fullName>
        <ecNumber evidence="10">2.7.11.-</ecNumber>
    </recommendedName>
</protein>
<evidence type="ECO:0000256" key="10">
    <source>
        <dbReference type="RuleBase" id="RU366032"/>
    </source>
</evidence>
<dbReference type="Gene3D" id="1.20.140.20">
    <property type="entry name" value="Alpha-ketoacid/pyruvate dehydrogenase kinase, N-terminal domain"/>
    <property type="match status" value="1"/>
</dbReference>
<dbReference type="GO" id="GO:0004740">
    <property type="term" value="F:pyruvate dehydrogenase (acetyl-transferring) kinase activity"/>
    <property type="evidence" value="ECO:0000318"/>
    <property type="project" value="GO_Central"/>
</dbReference>
<dbReference type="PANTHER" id="PTHR11947:SF20">
    <property type="entry name" value="[3-METHYL-2-OXOBUTANOATE DEHYDROGENASE [LIPOAMIDE]] KINASE, MITOCHONDRIAL"/>
    <property type="match status" value="1"/>
</dbReference>
<dbReference type="RefSeq" id="NP_983980.1">
    <property type="nucleotide sequence ID" value="NM_209333.1"/>
</dbReference>
<dbReference type="GO" id="GO:0010510">
    <property type="term" value="P:regulation of pyruvate decarboxylation to acetyl-CoA"/>
    <property type="evidence" value="ECO:0000318"/>
    <property type="project" value="GO_Central"/>
</dbReference>
<evidence type="ECO:0000256" key="2">
    <source>
        <dbReference type="ARBA" id="ARBA00006155"/>
    </source>
</evidence>
<dbReference type="GO" id="GO:0010906">
    <property type="term" value="P:regulation of glucose metabolic process"/>
    <property type="evidence" value="ECO:0000318"/>
    <property type="project" value="GO_Central"/>
</dbReference>
<evidence type="ECO:0000256" key="5">
    <source>
        <dbReference type="ARBA" id="ARBA00022741"/>
    </source>
</evidence>
<dbReference type="KEGG" id="ago:AGOS_ADL116C"/>
<sequence length="435" mass="49610">MNRLPVSVPLARAGRAMFTGRWAAKVEACAKVMGSQMLNRSCRLVRDTSCSRCLSTMPARSAGGSLSQLSFEQLYQLRSNLEMLIQDYAKREIPRITYEFLTEYVPPLSDNERFMLSIKVLNMLLTYTCRRLLALQRLPYIAVINPNIEESNRLYLKTLESLLAIELPYGLHDHAAMREKLITFLDDHGDTLVTLSKGFEEIMDFYPQQKVFDFLNIHLRDRLSMKLLVTHYLRLVEQSSGADCIGVLDKRLNIAELVKRTEEFVGDLTFVKYDRIVPVNILEGHDVTFACIPQDLEYVLQEILKNSARAHIENHTPSNYSAEKPIEVTIVRSYEDLEIRIRDFGGGIPPDVEDRMFDYSYTTSEKDAKDTGMSAYIIPGQDVSNVSGMGFGLPLCKAYVEMFNGELDIVSLWGWGTDVYIRLKGPKESLLDRVK</sequence>
<evidence type="ECO:0000256" key="3">
    <source>
        <dbReference type="ARBA" id="ARBA00022553"/>
    </source>
</evidence>
<evidence type="ECO:0000256" key="8">
    <source>
        <dbReference type="ARBA" id="ARBA00022946"/>
    </source>
</evidence>
<dbReference type="InterPro" id="IPR018955">
    <property type="entry name" value="BCDHK/PDK_N"/>
</dbReference>
<dbReference type="GO" id="GO:0005524">
    <property type="term" value="F:ATP binding"/>
    <property type="evidence" value="ECO:0007669"/>
    <property type="project" value="UniProtKB-UniRule"/>
</dbReference>
<accession>Q75AN8</accession>
<keyword evidence="13" id="KW-1185">Reference proteome</keyword>
<reference evidence="13" key="2">
    <citation type="journal article" date="2013" name="G3 (Bethesda)">
        <title>Genomes of Ashbya fungi isolated from insects reveal four mating-type loci, numerous translocations, lack of transposons, and distinct gene duplications.</title>
        <authorList>
            <person name="Dietrich F.S."/>
            <person name="Voegeli S."/>
            <person name="Kuo S."/>
            <person name="Philippsen P."/>
        </authorList>
    </citation>
    <scope>GENOME REANNOTATION</scope>
    <source>
        <strain evidence="13">ATCC 10895 / CBS 109.51 / FGSC 9923 / NRRL Y-1056</strain>
    </source>
</reference>
<keyword evidence="9 10" id="KW-0496">Mitochondrion</keyword>
<dbReference type="FunCoup" id="Q75AN8">
    <property type="interactions" value="366"/>
</dbReference>
<dbReference type="OMA" id="WSYPPSA"/>
<evidence type="ECO:0000256" key="1">
    <source>
        <dbReference type="ARBA" id="ARBA00004305"/>
    </source>
</evidence>
<evidence type="ECO:0000256" key="7">
    <source>
        <dbReference type="ARBA" id="ARBA00022840"/>
    </source>
</evidence>
<keyword evidence="3" id="KW-0597">Phosphoprotein</keyword>
<evidence type="ECO:0000256" key="6">
    <source>
        <dbReference type="ARBA" id="ARBA00022777"/>
    </source>
</evidence>
<dbReference type="EMBL" id="AE016817">
    <property type="protein sequence ID" value="AAS51804.1"/>
    <property type="molecule type" value="Genomic_DNA"/>
</dbReference>
<keyword evidence="6 10" id="KW-0418">Kinase</keyword>
<dbReference type="InterPro" id="IPR005467">
    <property type="entry name" value="His_kinase_dom"/>
</dbReference>
<gene>
    <name evidence="12" type="ORF">AGOS_ADL116C</name>
</gene>
<dbReference type="Pfam" id="PF10436">
    <property type="entry name" value="BCDHK_Adom3"/>
    <property type="match status" value="1"/>
</dbReference>
<dbReference type="GO" id="GO:0005759">
    <property type="term" value="C:mitochondrial matrix"/>
    <property type="evidence" value="ECO:0007669"/>
    <property type="project" value="UniProtKB-SubCell"/>
</dbReference>
<reference evidence="12 13" key="1">
    <citation type="journal article" date="2004" name="Science">
        <title>The Ashbya gossypii genome as a tool for mapping the ancient Saccharomyces cerevisiae genome.</title>
        <authorList>
            <person name="Dietrich F.S."/>
            <person name="Voegeli S."/>
            <person name="Brachat S."/>
            <person name="Lerch A."/>
            <person name="Gates K."/>
            <person name="Steiner S."/>
            <person name="Mohr C."/>
            <person name="Pohlmann R."/>
            <person name="Luedi P."/>
            <person name="Choi S."/>
            <person name="Wing R.A."/>
            <person name="Flavier A."/>
            <person name="Gaffney T.D."/>
            <person name="Philippsen P."/>
        </authorList>
    </citation>
    <scope>NUCLEOTIDE SEQUENCE [LARGE SCALE GENOMIC DNA]</scope>
    <source>
        <strain evidence="13">ATCC 10895 / CBS 109.51 / FGSC 9923 / NRRL Y-1056</strain>
    </source>
</reference>
<dbReference type="SUPFAM" id="SSF55874">
    <property type="entry name" value="ATPase domain of HSP90 chaperone/DNA topoisomerase II/histidine kinase"/>
    <property type="match status" value="1"/>
</dbReference>
<dbReference type="Proteomes" id="UP000000591">
    <property type="component" value="Chromosome IV"/>
</dbReference>
<dbReference type="InterPro" id="IPR004358">
    <property type="entry name" value="Sig_transdc_His_kin-like_C"/>
</dbReference>
<dbReference type="GeneID" id="4620123"/>
<dbReference type="eggNOG" id="KOG0787">
    <property type="taxonomic scope" value="Eukaryota"/>
</dbReference>
<evidence type="ECO:0000313" key="12">
    <source>
        <dbReference type="EMBL" id="AAS51804.1"/>
    </source>
</evidence>
<dbReference type="Gene3D" id="3.30.565.10">
    <property type="entry name" value="Histidine kinase-like ATPase, C-terminal domain"/>
    <property type="match status" value="1"/>
</dbReference>
<evidence type="ECO:0000313" key="13">
    <source>
        <dbReference type="Proteomes" id="UP000000591"/>
    </source>
</evidence>
<keyword evidence="4 10" id="KW-0808">Transferase</keyword>
<dbReference type="HOGENOM" id="CLU_023861_4_1_1"/>
<name>Q75AN8_EREGS</name>
<dbReference type="GO" id="GO:0005739">
    <property type="term" value="C:mitochondrion"/>
    <property type="evidence" value="ECO:0000318"/>
    <property type="project" value="GO_Central"/>
</dbReference>
<organism evidence="12 13">
    <name type="scientific">Eremothecium gossypii (strain ATCC 10895 / CBS 109.51 / FGSC 9923 / NRRL Y-1056)</name>
    <name type="common">Yeast</name>
    <name type="synonym">Ashbya gossypii</name>
    <dbReference type="NCBI Taxonomy" id="284811"/>
    <lineage>
        <taxon>Eukaryota</taxon>
        <taxon>Fungi</taxon>
        <taxon>Dikarya</taxon>
        <taxon>Ascomycota</taxon>
        <taxon>Saccharomycotina</taxon>
        <taxon>Saccharomycetes</taxon>
        <taxon>Saccharomycetales</taxon>
        <taxon>Saccharomycetaceae</taxon>
        <taxon>Eremothecium</taxon>
    </lineage>
</organism>
<comment type="subcellular location">
    <subcellularLocation>
        <location evidence="1 10">Mitochondrion matrix</location>
    </subcellularLocation>
</comment>
<dbReference type="EC" id="2.7.11.-" evidence="10"/>
<dbReference type="GO" id="GO:0065003">
    <property type="term" value="P:protein-containing complex assembly"/>
    <property type="evidence" value="ECO:0007669"/>
    <property type="project" value="EnsemblFungi"/>
</dbReference>
<dbReference type="SMART" id="SM00387">
    <property type="entry name" value="HATPase_c"/>
    <property type="match status" value="1"/>
</dbReference>
<evidence type="ECO:0000256" key="4">
    <source>
        <dbReference type="ARBA" id="ARBA00022679"/>
    </source>
</evidence>
<keyword evidence="7 10" id="KW-0067">ATP-binding</keyword>
<dbReference type="SUPFAM" id="SSF69012">
    <property type="entry name" value="alpha-ketoacid dehydrogenase kinase, N-terminal domain"/>
    <property type="match status" value="1"/>
</dbReference>
<keyword evidence="8" id="KW-0809">Transit peptide</keyword>
<comment type="similarity">
    <text evidence="2 10">Belongs to the PDK/BCKDK protein kinase family.</text>
</comment>
<dbReference type="AlphaFoldDB" id="Q75AN8"/>
<dbReference type="PROSITE" id="PS50109">
    <property type="entry name" value="HIS_KIN"/>
    <property type="match status" value="1"/>
</dbReference>